<evidence type="ECO:0000313" key="2">
    <source>
        <dbReference type="Proteomes" id="UP001148614"/>
    </source>
</evidence>
<dbReference type="InterPro" id="IPR046346">
    <property type="entry name" value="Aminoacid_DH-like_N_sf"/>
</dbReference>
<dbReference type="Proteomes" id="UP001148614">
    <property type="component" value="Unassembled WGS sequence"/>
</dbReference>
<sequence>MSATTLVSTVVSTEPVTTGVLSTDLSQQTQALERHGYLFGQKIAASMSPVFHQTIFNDRGWAWEQFRLDSADIPSFLRLLQDPNCFGTFQGIPVYLTLRYTNMESRFVCHYA</sequence>
<accession>A0A9W8TMX4</accession>
<dbReference type="EMBL" id="JANPWZ010000719">
    <property type="protein sequence ID" value="KAJ3572993.1"/>
    <property type="molecule type" value="Genomic_DNA"/>
</dbReference>
<dbReference type="AlphaFoldDB" id="A0A9W8TMX4"/>
<evidence type="ECO:0000313" key="1">
    <source>
        <dbReference type="EMBL" id="KAJ3572993.1"/>
    </source>
</evidence>
<reference evidence="1" key="1">
    <citation type="submission" date="2022-07" db="EMBL/GenBank/DDBJ databases">
        <title>Genome Sequence of Xylaria arbuscula.</title>
        <authorList>
            <person name="Buettner E."/>
        </authorList>
    </citation>
    <scope>NUCLEOTIDE SEQUENCE</scope>
    <source>
        <strain evidence="1">VT107</strain>
    </source>
</reference>
<dbReference type="Gene3D" id="3.40.50.10860">
    <property type="entry name" value="Leucine Dehydrogenase, chain A, domain 1"/>
    <property type="match status" value="1"/>
</dbReference>
<dbReference type="VEuPathDB" id="FungiDB:F4678DRAFT_319876"/>
<organism evidence="1 2">
    <name type="scientific">Xylaria arbuscula</name>
    <dbReference type="NCBI Taxonomy" id="114810"/>
    <lineage>
        <taxon>Eukaryota</taxon>
        <taxon>Fungi</taxon>
        <taxon>Dikarya</taxon>
        <taxon>Ascomycota</taxon>
        <taxon>Pezizomycotina</taxon>
        <taxon>Sordariomycetes</taxon>
        <taxon>Xylariomycetidae</taxon>
        <taxon>Xylariales</taxon>
        <taxon>Xylariaceae</taxon>
        <taxon>Xylaria</taxon>
    </lineage>
</organism>
<dbReference type="SUPFAM" id="SSF53223">
    <property type="entry name" value="Aminoacid dehydrogenase-like, N-terminal domain"/>
    <property type="match status" value="1"/>
</dbReference>
<proteinExistence type="predicted"/>
<comment type="caution">
    <text evidence="1">The sequence shown here is derived from an EMBL/GenBank/DDBJ whole genome shotgun (WGS) entry which is preliminary data.</text>
</comment>
<protein>
    <submittedName>
        <fullName evidence="1">Uncharacterized protein</fullName>
    </submittedName>
</protein>
<name>A0A9W8TMX4_9PEZI</name>
<gene>
    <name evidence="1" type="ORF">NPX13_g4862</name>
</gene>
<keyword evidence="2" id="KW-1185">Reference proteome</keyword>